<evidence type="ECO:0000313" key="2">
    <source>
        <dbReference type="EMBL" id="QDB79624.1"/>
    </source>
</evidence>
<proteinExistence type="predicted"/>
<dbReference type="Pfam" id="PF02557">
    <property type="entry name" value="VanY"/>
    <property type="match status" value="1"/>
</dbReference>
<evidence type="ECO:0000313" key="3">
    <source>
        <dbReference type="Proteomes" id="UP000313948"/>
    </source>
</evidence>
<dbReference type="Gene3D" id="3.30.1380.10">
    <property type="match status" value="1"/>
</dbReference>
<dbReference type="RefSeq" id="WP_139948642.1">
    <property type="nucleotide sequence ID" value="NZ_CP040899.1"/>
</dbReference>
<dbReference type="InterPro" id="IPR009045">
    <property type="entry name" value="Zn_M74/Hedgehog-like"/>
</dbReference>
<evidence type="ECO:0000259" key="1">
    <source>
        <dbReference type="Pfam" id="PF02557"/>
    </source>
</evidence>
<dbReference type="PANTHER" id="PTHR34385:SF1">
    <property type="entry name" value="PEPTIDOGLYCAN L-ALANYL-D-GLUTAMATE ENDOPEPTIDASE CWLK"/>
    <property type="match status" value="1"/>
</dbReference>
<name>A0ABX5VM96_9MICO</name>
<dbReference type="InterPro" id="IPR003709">
    <property type="entry name" value="VanY-like_core_dom"/>
</dbReference>
<reference evidence="2 3" key="1">
    <citation type="submission" date="2019-05" db="EMBL/GenBank/DDBJ databases">
        <title>Georgenia *** sp. nov., and Georgenia *** sp. nov., isolated from the intestinal contents of plateau pika (Ochotona curzoniae) in the Qinghai-Tibet plateau of China.</title>
        <authorList>
            <person name="Tian Z."/>
        </authorList>
    </citation>
    <scope>NUCLEOTIDE SEQUENCE [LARGE SCALE GENOMIC DNA]</scope>
    <source>
        <strain evidence="2 3">Z294</strain>
    </source>
</reference>
<sequence>MDGIVSISQRIAGIQAQLTTLAPPRPAAAGTAAAFEALFTRALSELAPAGVLDPTAPASVPAVLDADGVPADLAVYGNGKVPMSALAPVGDTGHHLWAPAAQKFEDLLAAAAADGVTIGINDSYRTHERQVELAGELGLYPQGGLAAVPGTSRHGWGMAVDLRLNGEALQWMRVNGERFGFVEDTPRETWHWAFYPDRVRP</sequence>
<dbReference type="Proteomes" id="UP000313948">
    <property type="component" value="Chromosome"/>
</dbReference>
<organism evidence="2 3">
    <name type="scientific">Georgenia wutianyii</name>
    <dbReference type="NCBI Taxonomy" id="2585135"/>
    <lineage>
        <taxon>Bacteria</taxon>
        <taxon>Bacillati</taxon>
        <taxon>Actinomycetota</taxon>
        <taxon>Actinomycetes</taxon>
        <taxon>Micrococcales</taxon>
        <taxon>Bogoriellaceae</taxon>
        <taxon>Georgenia</taxon>
    </lineage>
</organism>
<gene>
    <name evidence="2" type="ORF">FE251_09750</name>
</gene>
<dbReference type="CDD" id="cd14814">
    <property type="entry name" value="Peptidase_M15"/>
    <property type="match status" value="1"/>
</dbReference>
<dbReference type="InterPro" id="IPR052179">
    <property type="entry name" value="DD-CPase-like"/>
</dbReference>
<dbReference type="EMBL" id="CP040899">
    <property type="protein sequence ID" value="QDB79624.1"/>
    <property type="molecule type" value="Genomic_DNA"/>
</dbReference>
<accession>A0ABX5VM96</accession>
<dbReference type="SUPFAM" id="SSF55166">
    <property type="entry name" value="Hedgehog/DD-peptidase"/>
    <property type="match status" value="1"/>
</dbReference>
<feature type="domain" description="D-alanyl-D-alanine carboxypeptidase-like core" evidence="1">
    <location>
        <begin position="95"/>
        <end position="196"/>
    </location>
</feature>
<protein>
    <submittedName>
        <fullName evidence="2">Peptidase M15</fullName>
    </submittedName>
</protein>
<dbReference type="PANTHER" id="PTHR34385">
    <property type="entry name" value="D-ALANYL-D-ALANINE CARBOXYPEPTIDASE"/>
    <property type="match status" value="1"/>
</dbReference>
<keyword evidence="3" id="KW-1185">Reference proteome</keyword>